<evidence type="ECO:0000256" key="1">
    <source>
        <dbReference type="ARBA" id="ARBA00005589"/>
    </source>
</evidence>
<gene>
    <name evidence="5" type="ORF">DAPK24_020600</name>
</gene>
<dbReference type="EMBL" id="BTGB01000002">
    <property type="protein sequence ID" value="GMM45485.1"/>
    <property type="molecule type" value="Genomic_DNA"/>
</dbReference>
<evidence type="ECO:0000313" key="6">
    <source>
        <dbReference type="Proteomes" id="UP001378960"/>
    </source>
</evidence>
<dbReference type="PRINTS" id="PR00974">
    <property type="entry name" value="RIBOSOMALS18"/>
</dbReference>
<accession>A0AAV5R2L1</accession>
<keyword evidence="2 5" id="KW-0689">Ribosomal protein</keyword>
<keyword evidence="3" id="KW-0687">Ribonucleoprotein</keyword>
<evidence type="ECO:0000256" key="4">
    <source>
        <dbReference type="ARBA" id="ARBA00035264"/>
    </source>
</evidence>
<dbReference type="SUPFAM" id="SSF46911">
    <property type="entry name" value="Ribosomal protein S18"/>
    <property type="match status" value="1"/>
</dbReference>
<evidence type="ECO:0000313" key="5">
    <source>
        <dbReference type="EMBL" id="GMM45485.1"/>
    </source>
</evidence>
<comment type="caution">
    <text evidence="5">The sequence shown here is derived from an EMBL/GenBank/DDBJ whole genome shotgun (WGS) entry which is preliminary data.</text>
</comment>
<sequence length="156" mass="17817">MNRSFHTISRTLQDTSKISSVKRAFESANSIKEIPRKTIDNRFIPDLTNKKRYNPFDFSIASQRFQSKIFNVKKSKIMENSSFNSSEINPLDFYTLPHLLSNYVNTSGQILHRSVTGLSAKKQKQVSKAIRRARSFGFMSCVANDVSTFPKRGDSL</sequence>
<dbReference type="Pfam" id="PF01084">
    <property type="entry name" value="Ribosomal_S18"/>
    <property type="match status" value="1"/>
</dbReference>
<protein>
    <recommendedName>
        <fullName evidence="4">Small ribosomal subunit protein bS18m</fullName>
    </recommendedName>
</protein>
<dbReference type="Gene3D" id="4.10.640.10">
    <property type="entry name" value="Ribosomal protein S18"/>
    <property type="match status" value="1"/>
</dbReference>
<dbReference type="AlphaFoldDB" id="A0AAV5R2L1"/>
<dbReference type="PANTHER" id="PTHR13479:SF40">
    <property type="entry name" value="SMALL RIBOSOMAL SUBUNIT PROTEIN BS18M"/>
    <property type="match status" value="1"/>
</dbReference>
<keyword evidence="6" id="KW-1185">Reference proteome</keyword>
<evidence type="ECO:0000256" key="2">
    <source>
        <dbReference type="ARBA" id="ARBA00022980"/>
    </source>
</evidence>
<dbReference type="GO" id="GO:0005763">
    <property type="term" value="C:mitochondrial small ribosomal subunit"/>
    <property type="evidence" value="ECO:0007669"/>
    <property type="project" value="TreeGrafter"/>
</dbReference>
<dbReference type="GO" id="GO:0032543">
    <property type="term" value="P:mitochondrial translation"/>
    <property type="evidence" value="ECO:0007669"/>
    <property type="project" value="TreeGrafter"/>
</dbReference>
<organism evidence="5 6">
    <name type="scientific">Pichia kluyveri</name>
    <name type="common">Yeast</name>
    <dbReference type="NCBI Taxonomy" id="36015"/>
    <lineage>
        <taxon>Eukaryota</taxon>
        <taxon>Fungi</taxon>
        <taxon>Dikarya</taxon>
        <taxon>Ascomycota</taxon>
        <taxon>Saccharomycotina</taxon>
        <taxon>Pichiomycetes</taxon>
        <taxon>Pichiales</taxon>
        <taxon>Pichiaceae</taxon>
        <taxon>Pichia</taxon>
    </lineage>
</organism>
<dbReference type="Proteomes" id="UP001378960">
    <property type="component" value="Unassembled WGS sequence"/>
</dbReference>
<dbReference type="PANTHER" id="PTHR13479">
    <property type="entry name" value="30S RIBOSOMAL PROTEIN S18"/>
    <property type="match status" value="1"/>
</dbReference>
<evidence type="ECO:0000256" key="3">
    <source>
        <dbReference type="ARBA" id="ARBA00023274"/>
    </source>
</evidence>
<proteinExistence type="inferred from homology"/>
<comment type="similarity">
    <text evidence="1">Belongs to the bacterial ribosomal protein bS18 family.</text>
</comment>
<name>A0AAV5R2L1_PICKL</name>
<reference evidence="5 6" key="1">
    <citation type="journal article" date="2023" name="Elife">
        <title>Identification of key yeast species and microbe-microbe interactions impacting larval growth of Drosophila in the wild.</title>
        <authorList>
            <person name="Mure A."/>
            <person name="Sugiura Y."/>
            <person name="Maeda R."/>
            <person name="Honda K."/>
            <person name="Sakurai N."/>
            <person name="Takahashi Y."/>
            <person name="Watada M."/>
            <person name="Katoh T."/>
            <person name="Gotoh A."/>
            <person name="Gotoh Y."/>
            <person name="Taniguchi I."/>
            <person name="Nakamura K."/>
            <person name="Hayashi T."/>
            <person name="Katayama T."/>
            <person name="Uemura T."/>
            <person name="Hattori Y."/>
        </authorList>
    </citation>
    <scope>NUCLEOTIDE SEQUENCE [LARGE SCALE GENOMIC DNA]</scope>
    <source>
        <strain evidence="5 6">PK-24</strain>
    </source>
</reference>
<dbReference type="GO" id="GO:0070181">
    <property type="term" value="F:small ribosomal subunit rRNA binding"/>
    <property type="evidence" value="ECO:0007669"/>
    <property type="project" value="TreeGrafter"/>
</dbReference>
<dbReference type="InterPro" id="IPR036870">
    <property type="entry name" value="Ribosomal_bS18_sf"/>
</dbReference>
<dbReference type="GO" id="GO:0003735">
    <property type="term" value="F:structural constituent of ribosome"/>
    <property type="evidence" value="ECO:0007669"/>
    <property type="project" value="InterPro"/>
</dbReference>
<dbReference type="InterPro" id="IPR001648">
    <property type="entry name" value="Ribosomal_bS18"/>
</dbReference>